<dbReference type="InterPro" id="IPR018821">
    <property type="entry name" value="DUF294_put_nucleoTrafse_sb-bd"/>
</dbReference>
<keyword evidence="1 2" id="KW-0129">CBS domain</keyword>
<dbReference type="GO" id="GO:0008773">
    <property type="term" value="F:[protein-PII] uridylyltransferase activity"/>
    <property type="evidence" value="ECO:0007669"/>
    <property type="project" value="InterPro"/>
</dbReference>
<gene>
    <name evidence="5" type="ORF">HER31_08230</name>
</gene>
<dbReference type="Pfam" id="PF00571">
    <property type="entry name" value="CBS"/>
    <property type="match status" value="2"/>
</dbReference>
<sequence>MTLKSNSPVLDFYQQLLPFNQLSDSQTQLAVAGTSISYFAKANKVVDVDYQQPKLYVVRSGAFEIRDDQGQLLDRIGEGEFFGYPSLLTGEKVSNQVRILEDGIVYVLTEAVFTQLSAENRQFGRFFNRQHAQRLRHKTRYQARDIASTSRTRAVMSSPVLSVVPTATVQQAAALMAQHCLSALVVLEQQTLMGIITDRDLRNRILAKGLGPEVLVSEVMTTNPTTIDADALVFEATLMMGQHRIHHLPVMADAQVIGMITSSDLLRLQSTDLLHLVRKIGRSDSVAQLIEHSREFPALLQQMITADARAEEVGRVLTQLTDSLTRRLLELAQLQLGVAPMGWCWLAFGSQARMDQAGKSDQDNGLLLAHEPDSTAKEYFSALATIVCDGLNACGYVHCPGGIMALNPKWCLSIAQWQRQFTIWIDQPEPKATMHASIFFDMRPIAGNLSLGEQLQQHVLQLCSDKQLFFAQLAGNAMKLTPPLGFFRQLVLEADGEHGKALDLKHRGLAPINDIGRIYALACGSNEVNTLKRLQAAMEAGLLNRKDALNLADAHEFIAHLRLQNQGRQWQQQQNLSNYLSPKHISDLVRHQLKQAFLVVNRGQDGIRLKYQRSL</sequence>
<dbReference type="Gene3D" id="3.10.580.10">
    <property type="entry name" value="CBS-domain"/>
    <property type="match status" value="1"/>
</dbReference>
<dbReference type="Pfam" id="PF10335">
    <property type="entry name" value="DUF294_C"/>
    <property type="match status" value="1"/>
</dbReference>
<dbReference type="InterPro" id="IPR000644">
    <property type="entry name" value="CBS_dom"/>
</dbReference>
<dbReference type="Pfam" id="PF00027">
    <property type="entry name" value="cNMP_binding"/>
    <property type="match status" value="1"/>
</dbReference>
<evidence type="ECO:0000313" key="6">
    <source>
        <dbReference type="Proteomes" id="UP000501602"/>
    </source>
</evidence>
<feature type="domain" description="CBS" evidence="4">
    <location>
        <begin position="220"/>
        <end position="277"/>
    </location>
</feature>
<evidence type="ECO:0000259" key="4">
    <source>
        <dbReference type="PROSITE" id="PS51371"/>
    </source>
</evidence>
<evidence type="ECO:0000259" key="3">
    <source>
        <dbReference type="PROSITE" id="PS50042"/>
    </source>
</evidence>
<feature type="domain" description="CBS" evidence="4">
    <location>
        <begin position="156"/>
        <end position="213"/>
    </location>
</feature>
<dbReference type="SUPFAM" id="SSF54631">
    <property type="entry name" value="CBS-domain pair"/>
    <property type="match status" value="1"/>
</dbReference>
<evidence type="ECO:0000256" key="2">
    <source>
        <dbReference type="PROSITE-ProRule" id="PRU00703"/>
    </source>
</evidence>
<dbReference type="Proteomes" id="UP000501602">
    <property type="component" value="Chromosome"/>
</dbReference>
<dbReference type="PANTHER" id="PTHR43080:SF2">
    <property type="entry name" value="CBS DOMAIN-CONTAINING PROTEIN"/>
    <property type="match status" value="1"/>
</dbReference>
<dbReference type="PROSITE" id="PS50042">
    <property type="entry name" value="CNMP_BINDING_3"/>
    <property type="match status" value="1"/>
</dbReference>
<dbReference type="CDD" id="cd05401">
    <property type="entry name" value="NT_GlnE_GlnD_like"/>
    <property type="match status" value="1"/>
</dbReference>
<evidence type="ECO:0000313" key="5">
    <source>
        <dbReference type="EMBL" id="QIZ76860.1"/>
    </source>
</evidence>
<dbReference type="InterPro" id="IPR005105">
    <property type="entry name" value="GlnD_Uridyltrans_N"/>
</dbReference>
<dbReference type="KEGG" id="fes:HER31_08230"/>
<feature type="domain" description="Cyclic nucleotide-binding" evidence="3">
    <location>
        <begin position="18"/>
        <end position="116"/>
    </location>
</feature>
<dbReference type="InterPro" id="IPR046342">
    <property type="entry name" value="CBS_dom_sf"/>
</dbReference>
<dbReference type="CDD" id="cd00038">
    <property type="entry name" value="CAP_ED"/>
    <property type="match status" value="1"/>
</dbReference>
<dbReference type="InterPro" id="IPR014710">
    <property type="entry name" value="RmlC-like_jellyroll"/>
</dbReference>
<dbReference type="EMBL" id="CP051180">
    <property type="protein sequence ID" value="QIZ76860.1"/>
    <property type="molecule type" value="Genomic_DNA"/>
</dbReference>
<dbReference type="Gene3D" id="2.60.120.10">
    <property type="entry name" value="Jelly Rolls"/>
    <property type="match status" value="1"/>
</dbReference>
<reference evidence="5 6" key="1">
    <citation type="submission" date="2020-04" db="EMBL/GenBank/DDBJ databases">
        <title>Ferrimonas sp. S7 isolated from sea water.</title>
        <authorList>
            <person name="Bae S.S."/>
            <person name="Baek K."/>
        </authorList>
    </citation>
    <scope>NUCLEOTIDE SEQUENCE [LARGE SCALE GENOMIC DNA]</scope>
    <source>
        <strain evidence="5 6">S7</strain>
    </source>
</reference>
<dbReference type="RefSeq" id="WP_168660121.1">
    <property type="nucleotide sequence ID" value="NZ_CP051180.1"/>
</dbReference>
<dbReference type="Pfam" id="PF03445">
    <property type="entry name" value="DUF294"/>
    <property type="match status" value="1"/>
</dbReference>
<accession>A0A6H1UE40</accession>
<keyword evidence="6" id="KW-1185">Reference proteome</keyword>
<dbReference type="SMART" id="SM00116">
    <property type="entry name" value="CBS"/>
    <property type="match status" value="2"/>
</dbReference>
<dbReference type="InterPro" id="IPR000595">
    <property type="entry name" value="cNMP-bd_dom"/>
</dbReference>
<dbReference type="AlphaFoldDB" id="A0A6H1UE40"/>
<dbReference type="PROSITE" id="PS51371">
    <property type="entry name" value="CBS"/>
    <property type="match status" value="2"/>
</dbReference>
<dbReference type="SUPFAM" id="SSF51206">
    <property type="entry name" value="cAMP-binding domain-like"/>
    <property type="match status" value="1"/>
</dbReference>
<name>A0A6H1UE40_9GAMM</name>
<proteinExistence type="predicted"/>
<dbReference type="InterPro" id="IPR051257">
    <property type="entry name" value="Diverse_CBS-Domain"/>
</dbReference>
<dbReference type="InterPro" id="IPR018490">
    <property type="entry name" value="cNMP-bd_dom_sf"/>
</dbReference>
<dbReference type="PANTHER" id="PTHR43080">
    <property type="entry name" value="CBS DOMAIN-CONTAINING PROTEIN CBSX3, MITOCHONDRIAL"/>
    <property type="match status" value="1"/>
</dbReference>
<organism evidence="5 6">
    <name type="scientific">Ferrimonas lipolytica</name>
    <dbReference type="NCBI Taxonomy" id="2724191"/>
    <lineage>
        <taxon>Bacteria</taxon>
        <taxon>Pseudomonadati</taxon>
        <taxon>Pseudomonadota</taxon>
        <taxon>Gammaproteobacteria</taxon>
        <taxon>Alteromonadales</taxon>
        <taxon>Ferrimonadaceae</taxon>
        <taxon>Ferrimonas</taxon>
    </lineage>
</organism>
<dbReference type="CDD" id="cd04587">
    <property type="entry name" value="CBS_pair_CAP-ED_NT_Pol-beta-like_DUF294_assoc"/>
    <property type="match status" value="1"/>
</dbReference>
<evidence type="ECO:0000256" key="1">
    <source>
        <dbReference type="ARBA" id="ARBA00023122"/>
    </source>
</evidence>
<protein>
    <submittedName>
        <fullName evidence="5">Cyclic nucleotide-binding/CBS domain-containing protein</fullName>
    </submittedName>
</protein>